<dbReference type="AlphaFoldDB" id="A0AAD6X281"/>
<sequence>MRVQGVGQPFLMAPTKVWRCSSRIKNRDCPPPEGETEETVGESKRDEEWCWSWLKGSILVYGLVSSAGETPADPLRSPRDPLRGAALAAGPAARNARQKYFEMRVTP</sequence>
<comment type="caution">
    <text evidence="2">The sequence shown here is derived from an EMBL/GenBank/DDBJ whole genome shotgun (WGS) entry which is preliminary data.</text>
</comment>
<protein>
    <submittedName>
        <fullName evidence="2">Uncharacterized protein</fullName>
    </submittedName>
</protein>
<keyword evidence="3" id="KW-1185">Reference proteome</keyword>
<name>A0AAD6X281_9AGAR</name>
<organism evidence="2 3">
    <name type="scientific">Mycena alexandri</name>
    <dbReference type="NCBI Taxonomy" id="1745969"/>
    <lineage>
        <taxon>Eukaryota</taxon>
        <taxon>Fungi</taxon>
        <taxon>Dikarya</taxon>
        <taxon>Basidiomycota</taxon>
        <taxon>Agaricomycotina</taxon>
        <taxon>Agaricomycetes</taxon>
        <taxon>Agaricomycetidae</taxon>
        <taxon>Agaricales</taxon>
        <taxon>Marasmiineae</taxon>
        <taxon>Mycenaceae</taxon>
        <taxon>Mycena</taxon>
    </lineage>
</organism>
<proteinExistence type="predicted"/>
<dbReference type="EMBL" id="JARJCM010000044">
    <property type="protein sequence ID" value="KAJ7036218.1"/>
    <property type="molecule type" value="Genomic_DNA"/>
</dbReference>
<gene>
    <name evidence="2" type="ORF">C8F04DRAFT_1181495</name>
</gene>
<dbReference type="Proteomes" id="UP001218188">
    <property type="component" value="Unassembled WGS sequence"/>
</dbReference>
<feature type="region of interest" description="Disordered" evidence="1">
    <location>
        <begin position="67"/>
        <end position="90"/>
    </location>
</feature>
<evidence type="ECO:0000313" key="2">
    <source>
        <dbReference type="EMBL" id="KAJ7036218.1"/>
    </source>
</evidence>
<evidence type="ECO:0000256" key="1">
    <source>
        <dbReference type="SAM" id="MobiDB-lite"/>
    </source>
</evidence>
<reference evidence="2" key="1">
    <citation type="submission" date="2023-03" db="EMBL/GenBank/DDBJ databases">
        <title>Massive genome expansion in bonnet fungi (Mycena s.s.) driven by repeated elements and novel gene families across ecological guilds.</title>
        <authorList>
            <consortium name="Lawrence Berkeley National Laboratory"/>
            <person name="Harder C.B."/>
            <person name="Miyauchi S."/>
            <person name="Viragh M."/>
            <person name="Kuo A."/>
            <person name="Thoen E."/>
            <person name="Andreopoulos B."/>
            <person name="Lu D."/>
            <person name="Skrede I."/>
            <person name="Drula E."/>
            <person name="Henrissat B."/>
            <person name="Morin E."/>
            <person name="Kohler A."/>
            <person name="Barry K."/>
            <person name="LaButti K."/>
            <person name="Morin E."/>
            <person name="Salamov A."/>
            <person name="Lipzen A."/>
            <person name="Mereny Z."/>
            <person name="Hegedus B."/>
            <person name="Baldrian P."/>
            <person name="Stursova M."/>
            <person name="Weitz H."/>
            <person name="Taylor A."/>
            <person name="Grigoriev I.V."/>
            <person name="Nagy L.G."/>
            <person name="Martin F."/>
            <person name="Kauserud H."/>
        </authorList>
    </citation>
    <scope>NUCLEOTIDE SEQUENCE</scope>
    <source>
        <strain evidence="2">CBHHK200</strain>
    </source>
</reference>
<accession>A0AAD6X281</accession>
<evidence type="ECO:0000313" key="3">
    <source>
        <dbReference type="Proteomes" id="UP001218188"/>
    </source>
</evidence>